<dbReference type="RefSeq" id="WP_130442616.1">
    <property type="nucleotide sequence ID" value="NZ_SHKR01000011.1"/>
</dbReference>
<dbReference type="OrthoDB" id="9804790at2"/>
<dbReference type="Pfam" id="PF00248">
    <property type="entry name" value="Aldo_ket_red"/>
    <property type="match status" value="1"/>
</dbReference>
<comment type="similarity">
    <text evidence="1">Belongs to the aldo/keto reductase family.</text>
</comment>
<evidence type="ECO:0000256" key="2">
    <source>
        <dbReference type="ARBA" id="ARBA00022857"/>
    </source>
</evidence>
<feature type="active site" description="Proton donor" evidence="4">
    <location>
        <position position="51"/>
    </location>
</feature>
<proteinExistence type="inferred from homology"/>
<sequence length="274" mass="30558">MSTVPSITLDNGVEIPQLGLGVWQVEDEIVADVVTRAFETGYRHIDTAAAYRNEAGVGRAIAASGLPRDELFITTKLQNSDQGYDSTLAAFDKSIDQLGLEYVDLYLIHWQCLKKDKYVDTWKAFEQLYADKRIRAIGVSNFHEPALRRIFEETTIRPAVNQIELHPALPQDELRAFNAENDIVTEAWSPLASGELIDDAALKTIGAKYGKSAAQVMIRWHLQLGNVVIPKTRTASRIKENFEVFDFRLDNDDMATIADLETGVRTGGDPDVFG</sequence>
<evidence type="ECO:0000256" key="3">
    <source>
        <dbReference type="ARBA" id="ARBA00023002"/>
    </source>
</evidence>
<dbReference type="PRINTS" id="PR00069">
    <property type="entry name" value="ALDKETRDTASE"/>
</dbReference>
<dbReference type="GO" id="GO:0016616">
    <property type="term" value="F:oxidoreductase activity, acting on the CH-OH group of donors, NAD or NADP as acceptor"/>
    <property type="evidence" value="ECO:0007669"/>
    <property type="project" value="UniProtKB-ARBA"/>
</dbReference>
<evidence type="ECO:0000256" key="5">
    <source>
        <dbReference type="PIRSR" id="PIRSR000097-2"/>
    </source>
</evidence>
<dbReference type="Gene3D" id="3.20.20.100">
    <property type="entry name" value="NADP-dependent oxidoreductase domain"/>
    <property type="match status" value="1"/>
</dbReference>
<dbReference type="PROSITE" id="PS00062">
    <property type="entry name" value="ALDOKETO_REDUCTASE_2"/>
    <property type="match status" value="1"/>
</dbReference>
<protein>
    <submittedName>
        <fullName evidence="8">Diketogulonate reductase-like aldo/keto reductase</fullName>
    </submittedName>
</protein>
<feature type="binding site" evidence="5">
    <location>
        <position position="109"/>
    </location>
    <ligand>
        <name>substrate</name>
    </ligand>
</feature>
<evidence type="ECO:0000256" key="4">
    <source>
        <dbReference type="PIRSR" id="PIRSR000097-1"/>
    </source>
</evidence>
<name>A0A4Q7XAI0_9ACTN</name>
<evidence type="ECO:0000259" key="7">
    <source>
        <dbReference type="Pfam" id="PF00248"/>
    </source>
</evidence>
<dbReference type="Proteomes" id="UP000292027">
    <property type="component" value="Unassembled WGS sequence"/>
</dbReference>
<feature type="domain" description="NADP-dependent oxidoreductase" evidence="7">
    <location>
        <begin position="18"/>
        <end position="260"/>
    </location>
</feature>
<evidence type="ECO:0000256" key="1">
    <source>
        <dbReference type="ARBA" id="ARBA00007905"/>
    </source>
</evidence>
<dbReference type="FunFam" id="3.20.20.100:FF:000015">
    <property type="entry name" value="Oxidoreductase, aldo/keto reductase family"/>
    <property type="match status" value="1"/>
</dbReference>
<accession>A0A4Q7XAI0</accession>
<dbReference type="InterPro" id="IPR018170">
    <property type="entry name" value="Aldo/ket_reductase_CS"/>
</dbReference>
<dbReference type="SUPFAM" id="SSF51430">
    <property type="entry name" value="NAD(P)-linked oxidoreductase"/>
    <property type="match status" value="1"/>
</dbReference>
<comment type="caution">
    <text evidence="8">The sequence shown here is derived from an EMBL/GenBank/DDBJ whole genome shotgun (WGS) entry which is preliminary data.</text>
</comment>
<feature type="site" description="Lowers pKa of active site Tyr" evidence="6">
    <location>
        <position position="76"/>
    </location>
</feature>
<dbReference type="AlphaFoldDB" id="A0A4Q7XAI0"/>
<gene>
    <name evidence="8" type="ORF">EV645_2414</name>
</gene>
<dbReference type="PANTHER" id="PTHR43827">
    <property type="entry name" value="2,5-DIKETO-D-GLUCONIC ACID REDUCTASE"/>
    <property type="match status" value="1"/>
</dbReference>
<organism evidence="8 9">
    <name type="scientific">Kribbella rubisoli</name>
    <dbReference type="NCBI Taxonomy" id="3075929"/>
    <lineage>
        <taxon>Bacteria</taxon>
        <taxon>Bacillati</taxon>
        <taxon>Actinomycetota</taxon>
        <taxon>Actinomycetes</taxon>
        <taxon>Propionibacteriales</taxon>
        <taxon>Kribbellaceae</taxon>
        <taxon>Kribbella</taxon>
    </lineage>
</organism>
<evidence type="ECO:0000256" key="6">
    <source>
        <dbReference type="PIRSR" id="PIRSR000097-3"/>
    </source>
</evidence>
<keyword evidence="2" id="KW-0521">NADP</keyword>
<dbReference type="PROSITE" id="PS00063">
    <property type="entry name" value="ALDOKETO_REDUCTASE_3"/>
    <property type="match status" value="1"/>
</dbReference>
<dbReference type="PANTHER" id="PTHR43827:SF3">
    <property type="entry name" value="NADP-DEPENDENT OXIDOREDUCTASE DOMAIN-CONTAINING PROTEIN"/>
    <property type="match status" value="1"/>
</dbReference>
<keyword evidence="3" id="KW-0560">Oxidoreductase</keyword>
<evidence type="ECO:0000313" key="9">
    <source>
        <dbReference type="Proteomes" id="UP000292027"/>
    </source>
</evidence>
<dbReference type="InterPro" id="IPR020471">
    <property type="entry name" value="AKR"/>
</dbReference>
<evidence type="ECO:0000313" key="8">
    <source>
        <dbReference type="EMBL" id="RZU20187.1"/>
    </source>
</evidence>
<reference evidence="8 9" key="1">
    <citation type="journal article" date="2015" name="Stand. Genomic Sci.">
        <title>Genomic Encyclopedia of Bacterial and Archaeal Type Strains, Phase III: the genomes of soil and plant-associated and newly described type strains.</title>
        <authorList>
            <person name="Whitman W.B."/>
            <person name="Woyke T."/>
            <person name="Klenk H.P."/>
            <person name="Zhou Y."/>
            <person name="Lilburn T.G."/>
            <person name="Beck B.J."/>
            <person name="De Vos P."/>
            <person name="Vandamme P."/>
            <person name="Eisen J.A."/>
            <person name="Garrity G."/>
            <person name="Hugenholtz P."/>
            <person name="Kyrpides N.C."/>
        </authorList>
    </citation>
    <scope>NUCLEOTIDE SEQUENCE [LARGE SCALE GENOMIC DNA]</scope>
    <source>
        <strain evidence="8 9">VKM Ac-2540</strain>
    </source>
</reference>
<keyword evidence="9" id="KW-1185">Reference proteome</keyword>
<dbReference type="PIRSF" id="PIRSF000097">
    <property type="entry name" value="AKR"/>
    <property type="match status" value="1"/>
</dbReference>
<dbReference type="InterPro" id="IPR023210">
    <property type="entry name" value="NADP_OxRdtase_dom"/>
</dbReference>
<dbReference type="InterPro" id="IPR036812">
    <property type="entry name" value="NAD(P)_OxRdtase_dom_sf"/>
</dbReference>
<dbReference type="PROSITE" id="PS00798">
    <property type="entry name" value="ALDOKETO_REDUCTASE_1"/>
    <property type="match status" value="1"/>
</dbReference>
<dbReference type="EMBL" id="SHKR01000011">
    <property type="protein sequence ID" value="RZU20187.1"/>
    <property type="molecule type" value="Genomic_DNA"/>
</dbReference>